<dbReference type="InterPro" id="IPR016750">
    <property type="entry name" value="Aceto_COase_bsu/gsu"/>
</dbReference>
<dbReference type="AlphaFoldDB" id="A0ABD5MLP6"/>
<dbReference type="Proteomes" id="UP001589595">
    <property type="component" value="Unassembled WGS sequence"/>
</dbReference>
<evidence type="ECO:0000313" key="2">
    <source>
        <dbReference type="Proteomes" id="UP001589595"/>
    </source>
</evidence>
<name>A0ABD5MLP6_9EURY</name>
<reference evidence="1" key="1">
    <citation type="submission" date="2024-09" db="EMBL/GenBank/DDBJ databases">
        <authorList>
            <person name="Sun Q."/>
        </authorList>
    </citation>
    <scope>NUCLEOTIDE SEQUENCE [LARGE SCALE GENOMIC DNA]</scope>
    <source>
        <strain evidence="1">JCM 31273</strain>
    </source>
</reference>
<protein>
    <submittedName>
        <fullName evidence="1">Acetone carboxylase subunit gamma</fullName>
    </submittedName>
</protein>
<evidence type="ECO:0000313" key="1">
    <source>
        <dbReference type="EMBL" id="MFB9823370.1"/>
    </source>
</evidence>
<proteinExistence type="predicted"/>
<dbReference type="Pfam" id="PF08882">
    <property type="entry name" value="Acetone_carb_G"/>
    <property type="match status" value="1"/>
</dbReference>
<sequence>MYLELVEDDGDRFLRCRECEEQICAVDDDYEDWRDHVPVRESEVADRMVDDFDMWVKRREEEDKAVMLEYYCPGCAVQLHSQTTLDTEKRPLQVDPDFL</sequence>
<organism evidence="1 2">
    <name type="scientific">Halobaculum roseum</name>
    <dbReference type="NCBI Taxonomy" id="2175149"/>
    <lineage>
        <taxon>Archaea</taxon>
        <taxon>Methanobacteriati</taxon>
        <taxon>Methanobacteriota</taxon>
        <taxon>Stenosarchaea group</taxon>
        <taxon>Halobacteria</taxon>
        <taxon>Halobacteriales</taxon>
        <taxon>Haloferacaceae</taxon>
        <taxon>Halobaculum</taxon>
    </lineage>
</organism>
<accession>A0ABD5MLP6</accession>
<keyword evidence="2" id="KW-1185">Reference proteome</keyword>
<gene>
    <name evidence="1" type="ORF">ACFFOL_04100</name>
</gene>
<comment type="caution">
    <text evidence="1">The sequence shown here is derived from an EMBL/GenBank/DDBJ whole genome shotgun (WGS) entry which is preliminary data.</text>
</comment>
<dbReference type="EMBL" id="JBHMAJ010000002">
    <property type="protein sequence ID" value="MFB9823370.1"/>
    <property type="molecule type" value="Genomic_DNA"/>
</dbReference>
<dbReference type="GeneID" id="67211516"/>
<dbReference type="RefSeq" id="WP_222921392.1">
    <property type="nucleotide sequence ID" value="NZ_CP082286.1"/>
</dbReference>